<dbReference type="GO" id="GO:0055085">
    <property type="term" value="P:transmembrane transport"/>
    <property type="evidence" value="ECO:0007669"/>
    <property type="project" value="InterPro"/>
</dbReference>
<dbReference type="InterPro" id="IPR035906">
    <property type="entry name" value="MetI-like_sf"/>
</dbReference>
<evidence type="ECO:0000256" key="6">
    <source>
        <dbReference type="ARBA" id="ARBA00022989"/>
    </source>
</evidence>
<proteinExistence type="inferred from homology"/>
<organism evidence="12 13">
    <name type="scientific">Mycolicibacterium doricum</name>
    <dbReference type="NCBI Taxonomy" id="126673"/>
    <lineage>
        <taxon>Bacteria</taxon>
        <taxon>Bacillati</taxon>
        <taxon>Actinomycetota</taxon>
        <taxon>Actinomycetes</taxon>
        <taxon>Mycobacteriales</taxon>
        <taxon>Mycobacteriaceae</taxon>
        <taxon>Mycolicibacterium</taxon>
    </lineage>
</organism>
<protein>
    <submittedName>
        <fullName evidence="12">Iron ABC transporter permease</fullName>
    </submittedName>
</protein>
<evidence type="ECO:0000256" key="8">
    <source>
        <dbReference type="RuleBase" id="RU363032"/>
    </source>
</evidence>
<evidence type="ECO:0000256" key="1">
    <source>
        <dbReference type="ARBA" id="ARBA00004429"/>
    </source>
</evidence>
<feature type="domain" description="ABC transmembrane type-1" evidence="10">
    <location>
        <begin position="326"/>
        <end position="516"/>
    </location>
</feature>
<gene>
    <name evidence="11" type="primary">sfuB_1</name>
    <name evidence="12" type="ORF">AWC01_18135</name>
    <name evidence="11" type="ORF">MDOR_13720</name>
</gene>
<evidence type="ECO:0000256" key="3">
    <source>
        <dbReference type="ARBA" id="ARBA00022475"/>
    </source>
</evidence>
<feature type="transmembrane region" description="Helical" evidence="8">
    <location>
        <begin position="27"/>
        <end position="51"/>
    </location>
</feature>
<keyword evidence="4" id="KW-0997">Cell inner membrane</keyword>
<feature type="transmembrane region" description="Helical" evidence="8">
    <location>
        <begin position="234"/>
        <end position="253"/>
    </location>
</feature>
<keyword evidence="13" id="KW-1185">Reference proteome</keyword>
<feature type="transmembrane region" description="Helical" evidence="8">
    <location>
        <begin position="392"/>
        <end position="413"/>
    </location>
</feature>
<dbReference type="PANTHER" id="PTHR43357">
    <property type="entry name" value="INNER MEMBRANE ABC TRANSPORTER PERMEASE PROTEIN YDCV"/>
    <property type="match status" value="1"/>
</dbReference>
<dbReference type="GO" id="GO:0005886">
    <property type="term" value="C:plasma membrane"/>
    <property type="evidence" value="ECO:0007669"/>
    <property type="project" value="UniProtKB-SubCell"/>
</dbReference>
<keyword evidence="2 8" id="KW-0813">Transport</keyword>
<evidence type="ECO:0000313" key="14">
    <source>
        <dbReference type="Proteomes" id="UP000467201"/>
    </source>
</evidence>
<comment type="subcellular location">
    <subcellularLocation>
        <location evidence="1">Cell inner membrane</location>
        <topology evidence="1">Multi-pass membrane protein</topology>
    </subcellularLocation>
    <subcellularLocation>
        <location evidence="8">Cell membrane</location>
        <topology evidence="8">Multi-pass membrane protein</topology>
    </subcellularLocation>
</comment>
<dbReference type="RefSeq" id="WP_085192775.1">
    <property type="nucleotide sequence ID" value="NZ_AP022605.1"/>
</dbReference>
<dbReference type="AlphaFoldDB" id="A0A1X1SXG1"/>
<evidence type="ECO:0000259" key="10">
    <source>
        <dbReference type="PROSITE" id="PS50928"/>
    </source>
</evidence>
<dbReference type="OrthoDB" id="5100908at2"/>
<evidence type="ECO:0000256" key="2">
    <source>
        <dbReference type="ARBA" id="ARBA00022448"/>
    </source>
</evidence>
<keyword evidence="3" id="KW-1003">Cell membrane</keyword>
<keyword evidence="6 8" id="KW-1133">Transmembrane helix</keyword>
<feature type="transmembrane region" description="Helical" evidence="8">
    <location>
        <begin position="133"/>
        <end position="153"/>
    </location>
</feature>
<evidence type="ECO:0000256" key="5">
    <source>
        <dbReference type="ARBA" id="ARBA00022692"/>
    </source>
</evidence>
<feature type="transmembrane region" description="Helical" evidence="8">
    <location>
        <begin position="71"/>
        <end position="94"/>
    </location>
</feature>
<evidence type="ECO:0000313" key="13">
    <source>
        <dbReference type="Proteomes" id="UP000193564"/>
    </source>
</evidence>
<feature type="transmembrane region" description="Helical" evidence="8">
    <location>
        <begin position="288"/>
        <end position="310"/>
    </location>
</feature>
<dbReference type="CDD" id="cd06261">
    <property type="entry name" value="TM_PBP2"/>
    <property type="match status" value="2"/>
</dbReference>
<name>A0A1X1SXG1_9MYCO</name>
<feature type="transmembrane region" description="Helical" evidence="8">
    <location>
        <begin position="452"/>
        <end position="475"/>
    </location>
</feature>
<evidence type="ECO:0000313" key="12">
    <source>
        <dbReference type="EMBL" id="ORV35730.1"/>
    </source>
</evidence>
<dbReference type="SUPFAM" id="SSF161098">
    <property type="entry name" value="MetI-like"/>
    <property type="match status" value="2"/>
</dbReference>
<dbReference type="STRING" id="126673.AWC01_18135"/>
<dbReference type="Pfam" id="PF00528">
    <property type="entry name" value="BPD_transp_1"/>
    <property type="match status" value="2"/>
</dbReference>
<dbReference type="EMBL" id="AP022605">
    <property type="protein sequence ID" value="BBZ07203.1"/>
    <property type="molecule type" value="Genomic_DNA"/>
</dbReference>
<evidence type="ECO:0000256" key="9">
    <source>
        <dbReference type="SAM" id="MobiDB-lite"/>
    </source>
</evidence>
<feature type="transmembrane region" description="Helical" evidence="8">
    <location>
        <begin position="106"/>
        <end position="127"/>
    </location>
</feature>
<dbReference type="PROSITE" id="PS50928">
    <property type="entry name" value="ABC_TM1"/>
    <property type="match status" value="2"/>
</dbReference>
<evidence type="ECO:0000313" key="11">
    <source>
        <dbReference type="EMBL" id="BBZ07203.1"/>
    </source>
</evidence>
<feature type="transmembrane region" description="Helical" evidence="8">
    <location>
        <begin position="330"/>
        <end position="352"/>
    </location>
</feature>
<sequence>MLTAAPPIPPPATPVTRSDKTARPGPLVSGTVAILVAATLIPLGYVVWGAISIGWSRAYELVVRPRVGELLLNTVALVALTVPLCVVIGVGVAWVVERTDLPGRAIWRPVFVAPLAVPAFVNSYAWVGVIPSLHGLWAGVLVTTLSYFPFVYLPAAATLRRLDPAVEESARALGSNSAGVFFRVVLPQLRLAILGGGLLIAVHLLAEFGAFAMVRFDTFTVAIFQQFQVTFDGAAGSMLAGVLVLLCLTLLIAEAAARGTARYARIGSGAQRAAAPMHLGPAMIPTQLTLATLAVLGLGVPVWTILRWLYIGGAEVWAFGGIGAALGQTVALAGTAALLTTVLAFPVAWVAVRSGGFLARAVEGANYVTSSLPGIVTALALVTVTIHVVRPLYQSVALIVFAYVLLFMPRALVNVRAGLAQVPTGLEEASRSLGRSPTVTFLRVTLRLTAPAAAAGASMVFVAVATELTATLLLAPTGTRTLSMLFWSYASELDYAAAAPYALVLVLLAVPVTMILLTQSTKGVAQ</sequence>
<dbReference type="PANTHER" id="PTHR43357:SF3">
    <property type="entry name" value="FE(3+)-TRANSPORT SYSTEM PERMEASE PROTEIN FBPB 2"/>
    <property type="match status" value="1"/>
</dbReference>
<feature type="region of interest" description="Disordered" evidence="9">
    <location>
        <begin position="1"/>
        <end position="22"/>
    </location>
</feature>
<dbReference type="Gene3D" id="1.10.3720.10">
    <property type="entry name" value="MetI-like"/>
    <property type="match status" value="2"/>
</dbReference>
<comment type="similarity">
    <text evidence="8">Belongs to the binding-protein-dependent transport system permease family.</text>
</comment>
<reference evidence="11" key="3">
    <citation type="submission" date="2020-02" db="EMBL/GenBank/DDBJ databases">
        <authorList>
            <person name="Matsumoto Y."/>
            <person name="Motooka D."/>
            <person name="Nakamura S."/>
        </authorList>
    </citation>
    <scope>NUCLEOTIDE SEQUENCE</scope>
    <source>
        <strain evidence="11">JCM 12405</strain>
    </source>
</reference>
<dbReference type="Proteomes" id="UP000467201">
    <property type="component" value="Chromosome"/>
</dbReference>
<feature type="compositionally biased region" description="Pro residues" evidence="9">
    <location>
        <begin position="1"/>
        <end position="13"/>
    </location>
</feature>
<accession>A0A1X1SXG1</accession>
<feature type="domain" description="ABC transmembrane type-1" evidence="10">
    <location>
        <begin position="71"/>
        <end position="256"/>
    </location>
</feature>
<feature type="transmembrane region" description="Helical" evidence="8">
    <location>
        <begin position="364"/>
        <end position="386"/>
    </location>
</feature>
<feature type="transmembrane region" description="Helical" evidence="8">
    <location>
        <begin position="495"/>
        <end position="517"/>
    </location>
</feature>
<dbReference type="Proteomes" id="UP000193564">
    <property type="component" value="Unassembled WGS sequence"/>
</dbReference>
<keyword evidence="7 8" id="KW-0472">Membrane</keyword>
<keyword evidence="5 8" id="KW-0812">Transmembrane</keyword>
<evidence type="ECO:0000256" key="7">
    <source>
        <dbReference type="ARBA" id="ARBA00023136"/>
    </source>
</evidence>
<evidence type="ECO:0000256" key="4">
    <source>
        <dbReference type="ARBA" id="ARBA00022519"/>
    </source>
</evidence>
<reference evidence="12 13" key="1">
    <citation type="submission" date="2016-01" db="EMBL/GenBank/DDBJ databases">
        <title>The new phylogeny of the genus Mycobacterium.</title>
        <authorList>
            <person name="Tarcisio F."/>
            <person name="Conor M."/>
            <person name="Antonella G."/>
            <person name="Elisabetta G."/>
            <person name="Giulia F.S."/>
            <person name="Sara T."/>
            <person name="Anna F."/>
            <person name="Clotilde B."/>
            <person name="Roberto B."/>
            <person name="Veronica D.S."/>
            <person name="Fabio R."/>
            <person name="Monica P."/>
            <person name="Olivier J."/>
            <person name="Enrico T."/>
            <person name="Nicola S."/>
        </authorList>
    </citation>
    <scope>NUCLEOTIDE SEQUENCE [LARGE SCALE GENOMIC DNA]</scope>
    <source>
        <strain evidence="12 13">DSM 44339</strain>
    </source>
</reference>
<reference evidence="11 14" key="2">
    <citation type="journal article" date="2019" name="Emerg. Microbes Infect.">
        <title>Comprehensive subspecies identification of 175 nontuberculous mycobacteria species based on 7547 genomic profiles.</title>
        <authorList>
            <person name="Matsumoto Y."/>
            <person name="Kinjo T."/>
            <person name="Motooka D."/>
            <person name="Nabeya D."/>
            <person name="Jung N."/>
            <person name="Uechi K."/>
            <person name="Horii T."/>
            <person name="Iida T."/>
            <person name="Fujita J."/>
            <person name="Nakamura S."/>
        </authorList>
    </citation>
    <scope>NUCLEOTIDE SEQUENCE [LARGE SCALE GENOMIC DNA]</scope>
    <source>
        <strain evidence="11 14">JCM 12405</strain>
    </source>
</reference>
<dbReference type="EMBL" id="LQOS01000071">
    <property type="protein sequence ID" value="ORV35730.1"/>
    <property type="molecule type" value="Genomic_DNA"/>
</dbReference>
<dbReference type="InterPro" id="IPR000515">
    <property type="entry name" value="MetI-like"/>
</dbReference>
<dbReference type="KEGG" id="mdr:MDOR_13720"/>
<feature type="transmembrane region" description="Helical" evidence="8">
    <location>
        <begin position="191"/>
        <end position="214"/>
    </location>
</feature>